<feature type="domain" description="HVO-0513-like N-terminal" evidence="4">
    <location>
        <begin position="16"/>
        <end position="148"/>
    </location>
</feature>
<dbReference type="AlphaFoldDB" id="A0A6B0VIT5"/>
<keyword evidence="6" id="KW-1185">Reference proteome</keyword>
<dbReference type="PANTHER" id="PTHR34236:SF1">
    <property type="entry name" value="DIMETHYL SULFOXIDE REDUCTASE TRANSCRIPTIONAL ACTIVATOR"/>
    <property type="match status" value="1"/>
</dbReference>
<sequence length="221" mass="24886">METVRIAITHTETTIHPIHSVVCNSDALSRELLLYFTIDDGFETAINYVEGDPAAYEEALRTDLDIDDYEVYPDGNDGCYSYLRNELDTYNWDLAAAFQRETLGVIPPIECLPDRRMIVSLVVTSEDFRRIREEVPNELSVDVISVGSVPQVSRSRLTATQRETIRTAWELGYYEIPREATLQDLAERLDASVSTVSDLLRRGQASLVAAELGVARHGRSE</sequence>
<proteinExistence type="predicted"/>
<name>A0A6B0VIT5_9EURY</name>
<keyword evidence="1" id="KW-0805">Transcription regulation</keyword>
<feature type="domain" description="HTH bat-type" evidence="3">
    <location>
        <begin position="157"/>
        <end position="208"/>
    </location>
</feature>
<dbReference type="Proteomes" id="UP000434101">
    <property type="component" value="Unassembled WGS sequence"/>
</dbReference>
<dbReference type="Pfam" id="PF04967">
    <property type="entry name" value="HTH_10"/>
    <property type="match status" value="1"/>
</dbReference>
<dbReference type="EMBL" id="WUYX01000013">
    <property type="protein sequence ID" value="MXV61007.1"/>
    <property type="molecule type" value="Genomic_DNA"/>
</dbReference>
<evidence type="ECO:0000259" key="4">
    <source>
        <dbReference type="Pfam" id="PF24278"/>
    </source>
</evidence>
<evidence type="ECO:0000256" key="2">
    <source>
        <dbReference type="ARBA" id="ARBA00023163"/>
    </source>
</evidence>
<evidence type="ECO:0000256" key="1">
    <source>
        <dbReference type="ARBA" id="ARBA00023015"/>
    </source>
</evidence>
<organism evidence="5 6">
    <name type="scientific">Natronorubrum halalkaliphilum</name>
    <dbReference type="NCBI Taxonomy" id="2691917"/>
    <lineage>
        <taxon>Archaea</taxon>
        <taxon>Methanobacteriati</taxon>
        <taxon>Methanobacteriota</taxon>
        <taxon>Stenosarchaea group</taxon>
        <taxon>Halobacteria</taxon>
        <taxon>Halobacteriales</taxon>
        <taxon>Natrialbaceae</taxon>
        <taxon>Natronorubrum</taxon>
    </lineage>
</organism>
<evidence type="ECO:0000259" key="3">
    <source>
        <dbReference type="Pfam" id="PF04967"/>
    </source>
</evidence>
<dbReference type="InterPro" id="IPR007050">
    <property type="entry name" value="HTH_bacterioopsin"/>
</dbReference>
<protein>
    <submittedName>
        <fullName evidence="5">Bacterio-opsin activator</fullName>
    </submittedName>
</protein>
<reference evidence="5 6" key="1">
    <citation type="submission" date="2020-01" db="EMBL/GenBank/DDBJ databases">
        <title>Natronorubrum sp. JWXQ-INN 674 isolated from Inner Mongolia Autonomous Region of China.</title>
        <authorList>
            <person name="Xue Q."/>
        </authorList>
    </citation>
    <scope>NUCLEOTIDE SEQUENCE [LARGE SCALE GENOMIC DNA]</scope>
    <source>
        <strain evidence="5 6">JWXQ-INN-674</strain>
    </source>
</reference>
<keyword evidence="2" id="KW-0804">Transcription</keyword>
<dbReference type="RefSeq" id="WP_160062503.1">
    <property type="nucleotide sequence ID" value="NZ_WUYX01000013.1"/>
</dbReference>
<accession>A0A6B0VIT5</accession>
<dbReference type="InterPro" id="IPR056493">
    <property type="entry name" value="HVO_0513_N"/>
</dbReference>
<dbReference type="PANTHER" id="PTHR34236">
    <property type="entry name" value="DIMETHYL SULFOXIDE REDUCTASE TRANSCRIPTIONAL ACTIVATOR"/>
    <property type="match status" value="1"/>
</dbReference>
<comment type="caution">
    <text evidence="5">The sequence shown here is derived from an EMBL/GenBank/DDBJ whole genome shotgun (WGS) entry which is preliminary data.</text>
</comment>
<gene>
    <name evidence="5" type="ORF">GS429_02820</name>
</gene>
<evidence type="ECO:0000313" key="6">
    <source>
        <dbReference type="Proteomes" id="UP000434101"/>
    </source>
</evidence>
<dbReference type="Pfam" id="PF24278">
    <property type="entry name" value="HVO_0513_N"/>
    <property type="match status" value="1"/>
</dbReference>
<dbReference type="OrthoDB" id="27447at2157"/>
<evidence type="ECO:0000313" key="5">
    <source>
        <dbReference type="EMBL" id="MXV61007.1"/>
    </source>
</evidence>